<keyword evidence="1" id="KW-0808">Transferase</keyword>
<dbReference type="Gene3D" id="3.40.50.300">
    <property type="entry name" value="P-loop containing nucleotide triphosphate hydrolases"/>
    <property type="match status" value="1"/>
</dbReference>
<dbReference type="SUPFAM" id="SSF52540">
    <property type="entry name" value="P-loop containing nucleoside triphosphate hydrolases"/>
    <property type="match status" value="1"/>
</dbReference>
<gene>
    <name evidence="1" type="ORF">FRZ67_20635</name>
</gene>
<name>A0A5B8VDU8_9BACT</name>
<evidence type="ECO:0000313" key="1">
    <source>
        <dbReference type="EMBL" id="QEC69590.1"/>
    </source>
</evidence>
<dbReference type="InterPro" id="IPR027417">
    <property type="entry name" value="P-loop_NTPase"/>
</dbReference>
<proteinExistence type="predicted"/>
<dbReference type="PANTHER" id="PTHR32175">
    <property type="entry name" value="PROTEIN, PUTATIVE, EXPRESSED-RELATED"/>
    <property type="match status" value="1"/>
</dbReference>
<dbReference type="Pfam" id="PF13469">
    <property type="entry name" value="Sulfotransfer_3"/>
    <property type="match status" value="1"/>
</dbReference>
<sequence length="252" mass="29440">MTKFIIFTTQRSGSTVLTKTLDEHPQVFAAGELFHTNEKIHHPEWHFTFINYLGKGKARGVLMKMNKALNKLSIKKRITKHLNAFFNAKDKNEKARGFKLMLSQVKTTPYIWEQVKKQDAKIIVLLRKNILETALSKYRGRTTKLYHSDDNVGKQKIKIPIAEFTSWLAMLDGFNKRLLELTEGLDRIVIYYEDFGNWQQILDQTFTFLEVDKIQLAPVLQKVGANDWREDVENYKEVEQAVQQTNYAAWLN</sequence>
<dbReference type="GO" id="GO:0016740">
    <property type="term" value="F:transferase activity"/>
    <property type="evidence" value="ECO:0007669"/>
    <property type="project" value="UniProtKB-KW"/>
</dbReference>
<organism evidence="1 2">
    <name type="scientific">Panacibacter ginsenosidivorans</name>
    <dbReference type="NCBI Taxonomy" id="1813871"/>
    <lineage>
        <taxon>Bacteria</taxon>
        <taxon>Pseudomonadati</taxon>
        <taxon>Bacteroidota</taxon>
        <taxon>Chitinophagia</taxon>
        <taxon>Chitinophagales</taxon>
        <taxon>Chitinophagaceae</taxon>
        <taxon>Panacibacter</taxon>
    </lineage>
</organism>
<dbReference type="OrthoDB" id="1435519at2"/>
<keyword evidence="2" id="KW-1185">Reference proteome</keyword>
<dbReference type="EMBL" id="CP042435">
    <property type="protein sequence ID" value="QEC69590.1"/>
    <property type="molecule type" value="Genomic_DNA"/>
</dbReference>
<dbReference type="Proteomes" id="UP000321533">
    <property type="component" value="Chromosome"/>
</dbReference>
<protein>
    <submittedName>
        <fullName evidence="1">Sulfotransferase</fullName>
    </submittedName>
</protein>
<dbReference type="InterPro" id="IPR052796">
    <property type="entry name" value="Nod_factor_sulfotransferase"/>
</dbReference>
<reference evidence="1 2" key="1">
    <citation type="journal article" date="2016" name="Int. J. Syst. Evol. Microbiol.">
        <title>Panacibacter ginsenosidivorans gen. nov., sp. nov., with ginsenoside converting activity isolated from soil of a ginseng field.</title>
        <authorList>
            <person name="Siddiqi M.Z."/>
            <person name="Muhammad Shafi S."/>
            <person name="Choi K.D."/>
            <person name="Im W.T."/>
        </authorList>
    </citation>
    <scope>NUCLEOTIDE SEQUENCE [LARGE SCALE GENOMIC DNA]</scope>
    <source>
        <strain evidence="1 2">Gsoil1550</strain>
    </source>
</reference>
<dbReference type="PANTHER" id="PTHR32175:SF26">
    <property type="entry name" value="PROTEIN, PUTATIVE, EXPRESSED-RELATED"/>
    <property type="match status" value="1"/>
</dbReference>
<evidence type="ECO:0000313" key="2">
    <source>
        <dbReference type="Proteomes" id="UP000321533"/>
    </source>
</evidence>
<dbReference type="KEGG" id="pgin:FRZ67_20635"/>
<dbReference type="AlphaFoldDB" id="A0A5B8VDU8"/>
<accession>A0A5B8VDU8</accession>
<dbReference type="RefSeq" id="WP_147192466.1">
    <property type="nucleotide sequence ID" value="NZ_CP042435.1"/>
</dbReference>